<dbReference type="GO" id="GO:0006511">
    <property type="term" value="P:ubiquitin-dependent protein catabolic process"/>
    <property type="evidence" value="ECO:0007669"/>
    <property type="project" value="TreeGrafter"/>
</dbReference>
<proteinExistence type="predicted"/>
<comment type="caution">
    <text evidence="7">The sequence shown here is derived from an EMBL/GenBank/DDBJ whole genome shotgun (WGS) entry which is preliminary data.</text>
</comment>
<dbReference type="PANTHER" id="PTHR45700:SF2">
    <property type="entry name" value="UBIQUITIN-PROTEIN LIGASE E3C"/>
    <property type="match status" value="1"/>
</dbReference>
<dbReference type="AlphaFoldDB" id="A0A5E4AJU6"/>
<dbReference type="EMBL" id="CABDUW010000085">
    <property type="protein sequence ID" value="VTJ57713.1"/>
    <property type="molecule type" value="Genomic_DNA"/>
</dbReference>
<dbReference type="Gene3D" id="3.90.1750.10">
    <property type="entry name" value="Hect, E3 ligase catalytic domains"/>
    <property type="match status" value="1"/>
</dbReference>
<dbReference type="PROSITE" id="PS50237">
    <property type="entry name" value="HECT"/>
    <property type="match status" value="1"/>
</dbReference>
<keyword evidence="4 5" id="KW-0833">Ubl conjugation pathway</keyword>
<protein>
    <recommendedName>
        <fullName evidence="2">HECT-type E3 ubiquitin transferase</fullName>
        <ecNumber evidence="2">2.3.2.26</ecNumber>
    </recommendedName>
</protein>
<comment type="caution">
    <text evidence="5">Lacks conserved residue(s) required for the propagation of feature annotation.</text>
</comment>
<dbReference type="Gene3D" id="3.30.2160.10">
    <property type="entry name" value="Hect, E3 ligase catalytic domain"/>
    <property type="match status" value="1"/>
</dbReference>
<evidence type="ECO:0000256" key="2">
    <source>
        <dbReference type="ARBA" id="ARBA00012485"/>
    </source>
</evidence>
<comment type="catalytic activity">
    <reaction evidence="1">
        <text>S-ubiquitinyl-[E2 ubiquitin-conjugating enzyme]-L-cysteine + [acceptor protein]-L-lysine = [E2 ubiquitin-conjugating enzyme]-L-cysteine + N(6)-ubiquitinyl-[acceptor protein]-L-lysine.</text>
        <dbReference type="EC" id="2.3.2.26"/>
    </reaction>
</comment>
<accession>A0A5E4AJU6</accession>
<organism evidence="7">
    <name type="scientific">Marmota monax</name>
    <name type="common">Woodchuck</name>
    <dbReference type="NCBI Taxonomy" id="9995"/>
    <lineage>
        <taxon>Eukaryota</taxon>
        <taxon>Metazoa</taxon>
        <taxon>Chordata</taxon>
        <taxon>Craniata</taxon>
        <taxon>Vertebrata</taxon>
        <taxon>Euteleostomi</taxon>
        <taxon>Mammalia</taxon>
        <taxon>Eutheria</taxon>
        <taxon>Euarchontoglires</taxon>
        <taxon>Glires</taxon>
        <taxon>Rodentia</taxon>
        <taxon>Sciuromorpha</taxon>
        <taxon>Sciuridae</taxon>
        <taxon>Xerinae</taxon>
        <taxon>Marmotini</taxon>
        <taxon>Marmota</taxon>
    </lineage>
</organism>
<dbReference type="FunFam" id="3.30.2160.10:FF:000002">
    <property type="entry name" value="Putative Ubiquitin-protein ligase E3C"/>
    <property type="match status" value="1"/>
</dbReference>
<evidence type="ECO:0000256" key="4">
    <source>
        <dbReference type="ARBA" id="ARBA00022786"/>
    </source>
</evidence>
<dbReference type="SMART" id="SM00119">
    <property type="entry name" value="HECTc"/>
    <property type="match status" value="1"/>
</dbReference>
<reference evidence="7" key="1">
    <citation type="submission" date="2019-04" db="EMBL/GenBank/DDBJ databases">
        <authorList>
            <person name="Alioto T."/>
            <person name="Alioto T."/>
        </authorList>
    </citation>
    <scope>NUCLEOTIDE SEQUENCE [LARGE SCALE GENOMIC DNA]</scope>
</reference>
<evidence type="ECO:0000256" key="1">
    <source>
        <dbReference type="ARBA" id="ARBA00000885"/>
    </source>
</evidence>
<evidence type="ECO:0000256" key="5">
    <source>
        <dbReference type="PROSITE-ProRule" id="PRU00104"/>
    </source>
</evidence>
<dbReference type="InterPro" id="IPR035983">
    <property type="entry name" value="Hect_E3_ubiquitin_ligase"/>
</dbReference>
<dbReference type="GO" id="GO:0000209">
    <property type="term" value="P:protein polyubiquitination"/>
    <property type="evidence" value="ECO:0007669"/>
    <property type="project" value="InterPro"/>
</dbReference>
<dbReference type="InterPro" id="IPR000569">
    <property type="entry name" value="HECT_dom"/>
</dbReference>
<dbReference type="SUPFAM" id="SSF56204">
    <property type="entry name" value="Hect, E3 ligase catalytic domain"/>
    <property type="match status" value="1"/>
</dbReference>
<feature type="domain" description="HECT" evidence="6">
    <location>
        <begin position="55"/>
        <end position="211"/>
    </location>
</feature>
<dbReference type="EC" id="2.3.2.26" evidence="2"/>
<evidence type="ECO:0000256" key="3">
    <source>
        <dbReference type="ARBA" id="ARBA00022679"/>
    </source>
</evidence>
<dbReference type="Pfam" id="PF00632">
    <property type="entry name" value="HECT"/>
    <property type="match status" value="1"/>
</dbReference>
<keyword evidence="3" id="KW-0808">Transferase</keyword>
<evidence type="ECO:0000259" key="6">
    <source>
        <dbReference type="PROSITE" id="PS50237"/>
    </source>
</evidence>
<sequence length="211" mass="23740">MKTCWWSCPLLASSSPSRWAPVLRWPSTTDLLRPRGLQEPAVPQELKEDTEELALNFTMVNNDLGEPQVVELKLGGKDIPVTSANHIAYILLVADYRLNKQIHPHCLAFPQGLPNILSLEWLLVFDQQEIQVLISGAQVPISLEDLKSFTNYYGGYSANHPVFKIFWRVVEGFTDEEKLKLLKFVTPLLGFQELYPAFCIHNGGSPQPAPA</sequence>
<dbReference type="InterPro" id="IPR044611">
    <property type="entry name" value="E3A/B/C-like"/>
</dbReference>
<dbReference type="GO" id="GO:0061630">
    <property type="term" value="F:ubiquitin protein ligase activity"/>
    <property type="evidence" value="ECO:0007669"/>
    <property type="project" value="UniProtKB-EC"/>
</dbReference>
<name>A0A5E4AJU6_MARMO</name>
<evidence type="ECO:0000313" key="7">
    <source>
        <dbReference type="EMBL" id="VTJ57713.1"/>
    </source>
</evidence>
<dbReference type="PANTHER" id="PTHR45700">
    <property type="entry name" value="UBIQUITIN-PROTEIN LIGASE E3C"/>
    <property type="match status" value="1"/>
</dbReference>
<dbReference type="Gene3D" id="3.30.2410.10">
    <property type="entry name" value="Hect, E3 ligase catalytic domain"/>
    <property type="match status" value="1"/>
</dbReference>
<gene>
    <name evidence="7" type="ORF">MONAX_5E008403</name>
</gene>